<organism evidence="10 11">
    <name type="scientific">Pediococcus claussenii (strain ATCC BAA-344 / DSM 14800 / JCM 18046 / KCTC 3811 / LMG 21948 / P06)</name>
    <dbReference type="NCBI Taxonomy" id="701521"/>
    <lineage>
        <taxon>Bacteria</taxon>
        <taxon>Bacillati</taxon>
        <taxon>Bacillota</taxon>
        <taxon>Bacilli</taxon>
        <taxon>Lactobacillales</taxon>
        <taxon>Lactobacillaceae</taxon>
        <taxon>Pediococcus</taxon>
    </lineage>
</organism>
<dbReference type="GO" id="GO:0016887">
    <property type="term" value="F:ATP hydrolysis activity"/>
    <property type="evidence" value="ECO:0007669"/>
    <property type="project" value="InterPro"/>
</dbReference>
<keyword evidence="11" id="KW-1185">Reference proteome</keyword>
<evidence type="ECO:0000256" key="1">
    <source>
        <dbReference type="ARBA" id="ARBA00004202"/>
    </source>
</evidence>
<evidence type="ECO:0000256" key="7">
    <source>
        <dbReference type="ARBA" id="ARBA00022967"/>
    </source>
</evidence>
<dbReference type="eggNOG" id="COG1122">
    <property type="taxonomic scope" value="Bacteria"/>
</dbReference>
<evidence type="ECO:0000313" key="11">
    <source>
        <dbReference type="Proteomes" id="UP000005444"/>
    </source>
</evidence>
<dbReference type="PATRIC" id="fig|701521.8.peg.1459"/>
<dbReference type="AlphaFoldDB" id="G8PAI6"/>
<keyword evidence="7" id="KW-1278">Translocase</keyword>
<evidence type="ECO:0000259" key="9">
    <source>
        <dbReference type="PROSITE" id="PS50893"/>
    </source>
</evidence>
<comment type="subcellular location">
    <subcellularLocation>
        <location evidence="1">Cell membrane</location>
        <topology evidence="1">Peripheral membrane protein</topology>
    </subcellularLocation>
</comment>
<dbReference type="InterPro" id="IPR015856">
    <property type="entry name" value="ABC_transpr_CbiO/EcfA_su"/>
</dbReference>
<dbReference type="InterPro" id="IPR050095">
    <property type="entry name" value="ECF_ABC_transporter_ATP-bd"/>
</dbReference>
<keyword evidence="6 10" id="KW-0067">ATP-binding</keyword>
<dbReference type="RefSeq" id="WP_014215969.1">
    <property type="nucleotide sequence ID" value="NC_016605.1"/>
</dbReference>
<keyword evidence="8" id="KW-0472">Membrane</keyword>
<evidence type="ECO:0000256" key="5">
    <source>
        <dbReference type="ARBA" id="ARBA00022741"/>
    </source>
</evidence>
<dbReference type="PANTHER" id="PTHR43553:SF27">
    <property type="entry name" value="ENERGY-COUPLING FACTOR TRANSPORTER ATP-BINDING PROTEIN ECFA2"/>
    <property type="match status" value="1"/>
</dbReference>
<dbReference type="PANTHER" id="PTHR43553">
    <property type="entry name" value="HEAVY METAL TRANSPORTER"/>
    <property type="match status" value="1"/>
</dbReference>
<feature type="domain" description="ABC transporter" evidence="9">
    <location>
        <begin position="250"/>
        <end position="472"/>
    </location>
</feature>
<dbReference type="STRING" id="701521.PECL_1557"/>
<evidence type="ECO:0000256" key="4">
    <source>
        <dbReference type="ARBA" id="ARBA00022475"/>
    </source>
</evidence>
<dbReference type="InterPro" id="IPR017871">
    <property type="entry name" value="ABC_transporter-like_CS"/>
</dbReference>
<dbReference type="HOGENOM" id="CLU_000604_86_7_9"/>
<evidence type="ECO:0000256" key="2">
    <source>
        <dbReference type="ARBA" id="ARBA00005417"/>
    </source>
</evidence>
<reference evidence="10 11" key="1">
    <citation type="journal article" date="2012" name="J. Bacteriol.">
        <title>Complete Genome Sequence of the Beer Spoilage Organism Pediococcus claussenii ATCC BAA-344T.</title>
        <authorList>
            <person name="Pittet V."/>
            <person name="Abegunde T."/>
            <person name="Marfleet T."/>
            <person name="Haakensen M."/>
            <person name="Morrow K."/>
            <person name="Jayaprakash T."/>
            <person name="Schroeder K."/>
            <person name="Trost B."/>
            <person name="Byrns S."/>
            <person name="Bergsveinson J."/>
            <person name="Kusalik A."/>
            <person name="Ziola B."/>
        </authorList>
    </citation>
    <scope>NUCLEOTIDE SEQUENCE [LARGE SCALE GENOMIC DNA]</scope>
    <source>
        <strain evidence="10 11">ATCC BAA-344</strain>
    </source>
</reference>
<dbReference type="GO" id="GO:0005524">
    <property type="term" value="F:ATP binding"/>
    <property type="evidence" value="ECO:0007669"/>
    <property type="project" value="UniProtKB-KW"/>
</dbReference>
<dbReference type="InterPro" id="IPR003593">
    <property type="entry name" value="AAA+_ATPase"/>
</dbReference>
<comment type="similarity">
    <text evidence="2">Belongs to the ABC transporter superfamily.</text>
</comment>
<gene>
    <name evidence="10" type="primary">ccmA</name>
    <name evidence="10" type="ordered locus">PECL_1557</name>
</gene>
<feature type="domain" description="ABC transporter" evidence="9">
    <location>
        <begin position="4"/>
        <end position="244"/>
    </location>
</feature>
<dbReference type="Gene3D" id="3.40.50.300">
    <property type="entry name" value="P-loop containing nucleotide triphosphate hydrolases"/>
    <property type="match status" value="2"/>
</dbReference>
<evidence type="ECO:0000256" key="3">
    <source>
        <dbReference type="ARBA" id="ARBA00022448"/>
    </source>
</evidence>
<dbReference type="CDD" id="cd03225">
    <property type="entry name" value="ABC_cobalt_CbiO_domain1"/>
    <property type="match status" value="2"/>
</dbReference>
<dbReference type="Pfam" id="PF00005">
    <property type="entry name" value="ABC_tran"/>
    <property type="match status" value="2"/>
</dbReference>
<sequence>MANLRVNNLTFKYKENGETVLESVDFQPNEGTFNLLVGSSGTGKSTLLKNMAGLYPMFGGIRVGGSVNLDGELIDQIEPNIRAKKTAVLFQNPSRQFTMRTVSEQLSFALENLQVDKGTIKKKVEESLNRVGIMNLSNEIIQTLSGGEQQKVALATILAMDSEIILLDEPFANIDSDSKVKILEVLKKLQTSQHKTIILSDHDWAGYGELADYVYAIKDKKIVQADKGIFANVPKLKSIKMKPVQKEFMLNWDQLSMEVPRKKLLVHTSLFLPKGKVGILSGENGVGKSSFLNALSQQSKYTGSITYAGKNIKKIKQRQWAKRLALIFQNSSDQFVEISVKDEIEIAKKNSLRADYWTDTRIQQALKQLNVDSIYDNGIVYQISGGQQKKVQVLSMLIMAQDVQLLDEPFAGLDYDSIQELMKLINEVKQALNISFLIVSHQRTGVIDQVDYELILKNKKIEFRDNGNEKNT</sequence>
<keyword evidence="4" id="KW-1003">Cell membrane</keyword>
<dbReference type="SUPFAM" id="SSF52540">
    <property type="entry name" value="P-loop containing nucleoside triphosphate hydrolases"/>
    <property type="match status" value="2"/>
</dbReference>
<keyword evidence="5" id="KW-0547">Nucleotide-binding</keyword>
<dbReference type="InterPro" id="IPR027417">
    <property type="entry name" value="P-loop_NTPase"/>
</dbReference>
<dbReference type="Proteomes" id="UP000005444">
    <property type="component" value="Chromosome"/>
</dbReference>
<dbReference type="GO" id="GO:0043190">
    <property type="term" value="C:ATP-binding cassette (ABC) transporter complex"/>
    <property type="evidence" value="ECO:0007669"/>
    <property type="project" value="TreeGrafter"/>
</dbReference>
<evidence type="ECO:0000256" key="8">
    <source>
        <dbReference type="ARBA" id="ARBA00023136"/>
    </source>
</evidence>
<proteinExistence type="inferred from homology"/>
<dbReference type="EMBL" id="CP003137">
    <property type="protein sequence ID" value="AEV95775.1"/>
    <property type="molecule type" value="Genomic_DNA"/>
</dbReference>
<evidence type="ECO:0000313" key="10">
    <source>
        <dbReference type="EMBL" id="AEV95775.1"/>
    </source>
</evidence>
<name>G8PAI6_PEDCP</name>
<keyword evidence="3" id="KW-0813">Transport</keyword>
<dbReference type="SMART" id="SM00382">
    <property type="entry name" value="AAA"/>
    <property type="match status" value="2"/>
</dbReference>
<accession>G8PAI6</accession>
<protein>
    <submittedName>
        <fullName evidence="10">Heme ABC exporter, ATP-binding protein CcmA</fullName>
    </submittedName>
</protein>
<dbReference type="PROSITE" id="PS50893">
    <property type="entry name" value="ABC_TRANSPORTER_2"/>
    <property type="match status" value="2"/>
</dbReference>
<dbReference type="PROSITE" id="PS00211">
    <property type="entry name" value="ABC_TRANSPORTER_1"/>
    <property type="match status" value="2"/>
</dbReference>
<dbReference type="InterPro" id="IPR003439">
    <property type="entry name" value="ABC_transporter-like_ATP-bd"/>
</dbReference>
<dbReference type="KEGG" id="pce:PECL_1557"/>
<evidence type="ECO:0000256" key="6">
    <source>
        <dbReference type="ARBA" id="ARBA00022840"/>
    </source>
</evidence>
<dbReference type="GO" id="GO:0042626">
    <property type="term" value="F:ATPase-coupled transmembrane transporter activity"/>
    <property type="evidence" value="ECO:0007669"/>
    <property type="project" value="TreeGrafter"/>
</dbReference>